<evidence type="ECO:0000256" key="6">
    <source>
        <dbReference type="SAM" id="Phobius"/>
    </source>
</evidence>
<dbReference type="GO" id="GO:0005436">
    <property type="term" value="F:sodium:phosphate symporter activity"/>
    <property type="evidence" value="ECO:0007669"/>
    <property type="project" value="InterPro"/>
</dbReference>
<dbReference type="AlphaFoldDB" id="A0A2S6HRF7"/>
<dbReference type="PANTHER" id="PTHR10010:SF46">
    <property type="entry name" value="SODIUM-DEPENDENT PHOSPHATE TRANSPORT PROTEIN 2B"/>
    <property type="match status" value="1"/>
</dbReference>
<dbReference type="PANTHER" id="PTHR10010">
    <property type="entry name" value="SOLUTE CARRIER FAMILY 34 SODIUM PHOSPHATE , MEMBER 2-RELATED"/>
    <property type="match status" value="1"/>
</dbReference>
<dbReference type="Pfam" id="PF02690">
    <property type="entry name" value="Na_Pi_cotrans"/>
    <property type="match status" value="2"/>
</dbReference>
<dbReference type="InterPro" id="IPR026022">
    <property type="entry name" value="PhoU_dom"/>
</dbReference>
<protein>
    <submittedName>
        <fullName evidence="8">Phosphate:Na+ symporter</fullName>
    </submittedName>
</protein>
<sequence length="551" mass="60312">MSITDVQMLFQFIGGLGMFLYGMDAMADGLQKSAGHKMQQLLGALTSNRLMGVLLGTGITAIIQSSSATTVMVVGFVNAGIINLQQAVGIIMGANIGTTVTSWIVSMSEWGEMLKPEFFAPALVGVGALFNLFAKSEKKKQIGQILVGFGVLFIGLTFMSVSITPYKDAPIFGQAFSVLGRNPILGILAGLVVTGIIQSSSASVGILQTLALNGIVNWQSAIFITLGQNIGTCVTALLSSLGANRTAKRAAVIHLLFNVVGAFIFGIIMFILFKLNPVLASSSITSVEISIFHTVFNVTNTIILFPFAGLLVKASGIFVRSKEKEEEQDPESEMKRHLDERILETPSFAIENVNHQVVNMGYAALENFDVAADALLSSDVSEIKQVEKLEQKIDHYEKLLTDYLIKINNQSLNEEQHMLVKNLFYTVSDFERVSDHCENLSELAAEKANRKIIFSKEAESEMREMLNAVRSSLEHAVKARETSDMSEVRAVVHSEENVDSLEEELRERHIERLSAQTCKPENGVIFLDALSNLERISDHAHNIAGYVKEEI</sequence>
<gene>
    <name evidence="8" type="ORF">BXY41_107146</name>
</gene>
<feature type="domain" description="PhoU" evidence="7">
    <location>
        <begin position="463"/>
        <end position="546"/>
    </location>
</feature>
<name>A0A2S6HRF7_9FIRM</name>
<feature type="transmembrane region" description="Helical" evidence="6">
    <location>
        <begin position="250"/>
        <end position="271"/>
    </location>
</feature>
<dbReference type="SUPFAM" id="SSF109755">
    <property type="entry name" value="PhoU-like"/>
    <property type="match status" value="1"/>
</dbReference>
<proteinExistence type="predicted"/>
<keyword evidence="2" id="KW-1003">Cell membrane</keyword>
<feature type="transmembrane region" description="Helical" evidence="6">
    <location>
        <begin position="50"/>
        <end position="81"/>
    </location>
</feature>
<dbReference type="OrthoDB" id="9763003at2"/>
<dbReference type="GO" id="GO:0005886">
    <property type="term" value="C:plasma membrane"/>
    <property type="evidence" value="ECO:0007669"/>
    <property type="project" value="UniProtKB-SubCell"/>
</dbReference>
<evidence type="ECO:0000256" key="2">
    <source>
        <dbReference type="ARBA" id="ARBA00022475"/>
    </source>
</evidence>
<dbReference type="InterPro" id="IPR003841">
    <property type="entry name" value="Na/Pi_transpt"/>
</dbReference>
<dbReference type="GO" id="GO:0044341">
    <property type="term" value="P:sodium-dependent phosphate transport"/>
    <property type="evidence" value="ECO:0007669"/>
    <property type="project" value="InterPro"/>
</dbReference>
<feature type="transmembrane region" description="Helical" evidence="6">
    <location>
        <begin position="142"/>
        <end position="163"/>
    </location>
</feature>
<evidence type="ECO:0000256" key="3">
    <source>
        <dbReference type="ARBA" id="ARBA00022692"/>
    </source>
</evidence>
<feature type="transmembrane region" description="Helical" evidence="6">
    <location>
        <begin position="87"/>
        <end position="106"/>
    </location>
</feature>
<reference evidence="8 9" key="1">
    <citation type="submission" date="2018-02" db="EMBL/GenBank/DDBJ databases">
        <title>Genomic Encyclopedia of Archaeal and Bacterial Type Strains, Phase II (KMG-II): from individual species to whole genera.</title>
        <authorList>
            <person name="Goeker M."/>
        </authorList>
    </citation>
    <scope>NUCLEOTIDE SEQUENCE [LARGE SCALE GENOMIC DNA]</scope>
    <source>
        <strain evidence="8 9">DSM 3808</strain>
    </source>
</reference>
<dbReference type="Pfam" id="PF01895">
    <property type="entry name" value="PhoU"/>
    <property type="match status" value="2"/>
</dbReference>
<dbReference type="RefSeq" id="WP_104437545.1">
    <property type="nucleotide sequence ID" value="NZ_PTJA01000007.1"/>
</dbReference>
<dbReference type="Proteomes" id="UP000237749">
    <property type="component" value="Unassembled WGS sequence"/>
</dbReference>
<comment type="subcellular location">
    <subcellularLocation>
        <location evidence="1">Cell membrane</location>
        <topology evidence="1">Multi-pass membrane protein</topology>
    </subcellularLocation>
</comment>
<keyword evidence="5 6" id="KW-0472">Membrane</keyword>
<evidence type="ECO:0000313" key="9">
    <source>
        <dbReference type="Proteomes" id="UP000237749"/>
    </source>
</evidence>
<evidence type="ECO:0000256" key="4">
    <source>
        <dbReference type="ARBA" id="ARBA00022989"/>
    </source>
</evidence>
<organism evidence="8 9">
    <name type="scientific">Lacrimispora xylanisolvens</name>
    <dbReference type="NCBI Taxonomy" id="384636"/>
    <lineage>
        <taxon>Bacteria</taxon>
        <taxon>Bacillati</taxon>
        <taxon>Bacillota</taxon>
        <taxon>Clostridia</taxon>
        <taxon>Lachnospirales</taxon>
        <taxon>Lachnospiraceae</taxon>
        <taxon>Lacrimispora</taxon>
    </lineage>
</organism>
<dbReference type="NCBIfam" id="NF037997">
    <property type="entry name" value="Na_Pi_symport"/>
    <property type="match status" value="1"/>
</dbReference>
<evidence type="ECO:0000256" key="1">
    <source>
        <dbReference type="ARBA" id="ARBA00004651"/>
    </source>
</evidence>
<dbReference type="EMBL" id="PTJA01000007">
    <property type="protein sequence ID" value="PPK80218.1"/>
    <property type="molecule type" value="Genomic_DNA"/>
</dbReference>
<feature type="transmembrane region" description="Helical" evidence="6">
    <location>
        <begin position="184"/>
        <end position="206"/>
    </location>
</feature>
<dbReference type="InterPro" id="IPR004633">
    <property type="entry name" value="NaPi_cotrn-rel/YqeW-like"/>
</dbReference>
<keyword evidence="3 6" id="KW-0812">Transmembrane</keyword>
<keyword evidence="4 6" id="KW-1133">Transmembrane helix</keyword>
<feature type="transmembrane region" description="Helical" evidence="6">
    <location>
        <begin position="12"/>
        <end position="30"/>
    </location>
</feature>
<evidence type="ECO:0000313" key="8">
    <source>
        <dbReference type="EMBL" id="PPK80218.1"/>
    </source>
</evidence>
<keyword evidence="9" id="KW-1185">Reference proteome</keyword>
<dbReference type="InterPro" id="IPR038078">
    <property type="entry name" value="PhoU-like_sf"/>
</dbReference>
<evidence type="ECO:0000259" key="7">
    <source>
        <dbReference type="Pfam" id="PF01895"/>
    </source>
</evidence>
<feature type="transmembrane region" description="Helical" evidence="6">
    <location>
        <begin position="291"/>
        <end position="312"/>
    </location>
</feature>
<accession>A0A2S6HRF7</accession>
<feature type="transmembrane region" description="Helical" evidence="6">
    <location>
        <begin position="218"/>
        <end position="238"/>
    </location>
</feature>
<comment type="caution">
    <text evidence="8">The sequence shown here is derived from an EMBL/GenBank/DDBJ whole genome shotgun (WGS) entry which is preliminary data.</text>
</comment>
<feature type="domain" description="PhoU" evidence="7">
    <location>
        <begin position="358"/>
        <end position="443"/>
    </location>
</feature>
<dbReference type="Gene3D" id="1.20.58.220">
    <property type="entry name" value="Phosphate transport system protein phou homolog 2, domain 2"/>
    <property type="match status" value="1"/>
</dbReference>
<dbReference type="NCBIfam" id="TIGR00704">
    <property type="entry name" value="NaPi_cotrn_rel"/>
    <property type="match status" value="1"/>
</dbReference>
<evidence type="ECO:0000256" key="5">
    <source>
        <dbReference type="ARBA" id="ARBA00023136"/>
    </source>
</evidence>